<dbReference type="HAMAP" id="MF_01685">
    <property type="entry name" value="FENR2"/>
    <property type="match status" value="1"/>
</dbReference>
<dbReference type="InterPro" id="IPR023753">
    <property type="entry name" value="FAD/NAD-binding_dom"/>
</dbReference>
<dbReference type="InterPro" id="IPR036188">
    <property type="entry name" value="FAD/NAD-bd_sf"/>
</dbReference>
<organism evidence="8 9">
    <name type="scientific">Ligilactobacillus pabuli</name>
    <dbReference type="NCBI Taxonomy" id="2886039"/>
    <lineage>
        <taxon>Bacteria</taxon>
        <taxon>Bacillati</taxon>
        <taxon>Bacillota</taxon>
        <taxon>Bacilli</taxon>
        <taxon>Lactobacillales</taxon>
        <taxon>Lactobacillaceae</taxon>
        <taxon>Ligilactobacillus</taxon>
    </lineage>
</organism>
<comment type="subunit">
    <text evidence="1 6">Homodimer.</text>
</comment>
<feature type="binding site" evidence="6">
    <location>
        <position position="329"/>
    </location>
    <ligand>
        <name>FAD</name>
        <dbReference type="ChEBI" id="CHEBI:57692"/>
    </ligand>
</feature>
<feature type="binding site" evidence="6">
    <location>
        <position position="93"/>
    </location>
    <ligand>
        <name>FAD</name>
        <dbReference type="ChEBI" id="CHEBI:57692"/>
    </ligand>
</feature>
<evidence type="ECO:0000256" key="6">
    <source>
        <dbReference type="HAMAP-Rule" id="MF_01685"/>
    </source>
</evidence>
<dbReference type="PANTHER" id="PTHR48105">
    <property type="entry name" value="THIOREDOXIN REDUCTASE 1-RELATED-RELATED"/>
    <property type="match status" value="1"/>
</dbReference>
<dbReference type="InterPro" id="IPR022890">
    <property type="entry name" value="Fd--NADP_Rdtase_type_2"/>
</dbReference>
<evidence type="ECO:0000256" key="3">
    <source>
        <dbReference type="ARBA" id="ARBA00022827"/>
    </source>
</evidence>
<dbReference type="InterPro" id="IPR050097">
    <property type="entry name" value="Ferredoxin-NADP_redctase_2"/>
</dbReference>
<dbReference type="Pfam" id="PF07992">
    <property type="entry name" value="Pyr_redox_2"/>
    <property type="match status" value="1"/>
</dbReference>
<protein>
    <recommendedName>
        <fullName evidence="6">Ferredoxin--NADP reductase</fullName>
        <shortName evidence="6">FNR</shortName>
        <shortName evidence="6">Fd-NADP(+) reductase</shortName>
        <ecNumber evidence="6">1.18.1.2</ecNumber>
    </recommendedName>
</protein>
<proteinExistence type="inferred from homology"/>
<feature type="binding site" evidence="6">
    <location>
        <position position="53"/>
    </location>
    <ligand>
        <name>FAD</name>
        <dbReference type="ChEBI" id="CHEBI:57692"/>
    </ligand>
</feature>
<dbReference type="SUPFAM" id="SSF51905">
    <property type="entry name" value="FAD/NAD(P)-binding domain"/>
    <property type="match status" value="1"/>
</dbReference>
<gene>
    <name evidence="8" type="ORF">LPAF129_05440</name>
</gene>
<feature type="domain" description="FAD/NAD(P)-binding" evidence="7">
    <location>
        <begin position="11"/>
        <end position="307"/>
    </location>
</feature>
<comment type="caution">
    <text evidence="8">The sequence shown here is derived from an EMBL/GenBank/DDBJ whole genome shotgun (WGS) entry which is preliminary data.</text>
</comment>
<reference evidence="8" key="1">
    <citation type="journal article" date="2022" name="Int. J. Syst. Evol. Microbiol.">
        <title>A novel species of lactic acid bacteria, Ligilactobacillus pabuli sp. nov., isolated from alfalfa silage.</title>
        <authorList>
            <person name="Tohno M."/>
            <person name="Tanizawa Y."/>
            <person name="Sawada H."/>
            <person name="Sakamoto M."/>
            <person name="Ohkuma M."/>
            <person name="Kobayashi H."/>
        </authorList>
    </citation>
    <scope>NUCLEOTIDE SEQUENCE</scope>
    <source>
        <strain evidence="8">AF129</strain>
    </source>
</reference>
<dbReference type="Proteomes" id="UP001055149">
    <property type="component" value="Unassembled WGS sequence"/>
</dbReference>
<feature type="binding site" evidence="6">
    <location>
        <position position="126"/>
    </location>
    <ligand>
        <name>FAD</name>
        <dbReference type="ChEBI" id="CHEBI:57692"/>
    </ligand>
</feature>
<keyword evidence="4 6" id="KW-0521">NADP</keyword>
<evidence type="ECO:0000256" key="5">
    <source>
        <dbReference type="ARBA" id="ARBA00023002"/>
    </source>
</evidence>
<evidence type="ECO:0000256" key="2">
    <source>
        <dbReference type="ARBA" id="ARBA00022630"/>
    </source>
</evidence>
<comment type="similarity">
    <text evidence="6">Belongs to the ferredoxin--NADP reductase type 2 family.</text>
</comment>
<keyword evidence="3 6" id="KW-0274">FAD</keyword>
<evidence type="ECO:0000256" key="4">
    <source>
        <dbReference type="ARBA" id="ARBA00022857"/>
    </source>
</evidence>
<feature type="binding site" evidence="6">
    <location>
        <position position="40"/>
    </location>
    <ligand>
        <name>FAD</name>
        <dbReference type="ChEBI" id="CHEBI:57692"/>
    </ligand>
</feature>
<evidence type="ECO:0000259" key="7">
    <source>
        <dbReference type="Pfam" id="PF07992"/>
    </source>
</evidence>
<comment type="catalytic activity">
    <reaction evidence="6">
        <text>2 reduced [2Fe-2S]-[ferredoxin] + NADP(+) + H(+) = 2 oxidized [2Fe-2S]-[ferredoxin] + NADPH</text>
        <dbReference type="Rhea" id="RHEA:20125"/>
        <dbReference type="Rhea" id="RHEA-COMP:10000"/>
        <dbReference type="Rhea" id="RHEA-COMP:10001"/>
        <dbReference type="ChEBI" id="CHEBI:15378"/>
        <dbReference type="ChEBI" id="CHEBI:33737"/>
        <dbReference type="ChEBI" id="CHEBI:33738"/>
        <dbReference type="ChEBI" id="CHEBI:57783"/>
        <dbReference type="ChEBI" id="CHEBI:58349"/>
        <dbReference type="EC" id="1.18.1.2"/>
    </reaction>
</comment>
<name>A0ABQ5JFM8_9LACO</name>
<feature type="binding site" evidence="6">
    <location>
        <position position="289"/>
    </location>
    <ligand>
        <name>FAD</name>
        <dbReference type="ChEBI" id="CHEBI:57692"/>
    </ligand>
</feature>
<evidence type="ECO:0000313" key="8">
    <source>
        <dbReference type="EMBL" id="GKS80859.1"/>
    </source>
</evidence>
<comment type="caution">
    <text evidence="6">Lacks conserved residue(s) required for the propagation of feature annotation.</text>
</comment>
<dbReference type="Gene3D" id="3.50.50.60">
    <property type="entry name" value="FAD/NAD(P)-binding domain"/>
    <property type="match status" value="2"/>
</dbReference>
<accession>A0ABQ5JFM8</accession>
<keyword evidence="9" id="KW-1185">Reference proteome</keyword>
<evidence type="ECO:0000256" key="1">
    <source>
        <dbReference type="ARBA" id="ARBA00011738"/>
    </source>
</evidence>
<evidence type="ECO:0000313" key="9">
    <source>
        <dbReference type="Proteomes" id="UP001055149"/>
    </source>
</evidence>
<comment type="cofactor">
    <cofactor evidence="6">
        <name>FAD</name>
        <dbReference type="ChEBI" id="CHEBI:57692"/>
    </cofactor>
    <text evidence="6">Binds 1 FAD per subunit.</text>
</comment>
<dbReference type="PRINTS" id="PR00469">
    <property type="entry name" value="PNDRDTASEII"/>
</dbReference>
<dbReference type="EMBL" id="BQXH01000003">
    <property type="protein sequence ID" value="GKS80859.1"/>
    <property type="molecule type" value="Genomic_DNA"/>
</dbReference>
<keyword evidence="5 6" id="KW-0560">Oxidoreductase</keyword>
<sequence>MISMADTDNYYDLTIIGGGPVGMFAATYARMHMAKTQIIESLDTLGGQVSALFPAKTLYDIPAYYQTTGKELIENLTEQTTAFKPDVFLGETVTSFSQTELGFEIKTTKRTTYSKAIILACGIGSFEPRKLRVASAAQFEGTKLHYFITDPSIFAGHDIAVAGGGDSAIDWALELAPIAKSVTVIHRRDKFRALESSMTKLEQQDNVSLLTPYTIKDFAQTSTDKLAVTLQKSRETTQEVCDFDDLIVNYGFTSSNNLIESWGLEMERHEIKVSEKQATSMPGVYAIGDTAYKEGRPALIASGMGEAPTAVNNALLYVYPDRRQPAHSTELMLKYKQ</sequence>
<dbReference type="PRINTS" id="PR00368">
    <property type="entry name" value="FADPNR"/>
</dbReference>
<keyword evidence="2 6" id="KW-0285">Flavoprotein</keyword>
<feature type="binding site" evidence="6">
    <location>
        <position position="48"/>
    </location>
    <ligand>
        <name>FAD</name>
        <dbReference type="ChEBI" id="CHEBI:57692"/>
    </ligand>
</feature>
<dbReference type="EC" id="1.18.1.2" evidence="6"/>